<evidence type="ECO:0000313" key="1">
    <source>
        <dbReference type="EMBL" id="GLC89515.1"/>
    </source>
</evidence>
<keyword evidence="2" id="KW-1185">Reference proteome</keyword>
<name>A0ABQ5NMD8_9BACI</name>
<protein>
    <submittedName>
        <fullName evidence="1">Uncharacterized protein</fullName>
    </submittedName>
</protein>
<comment type="caution">
    <text evidence="1">The sequence shown here is derived from an EMBL/GenBank/DDBJ whole genome shotgun (WGS) entry which is preliminary data.</text>
</comment>
<accession>A0ABQ5NMD8</accession>
<reference evidence="1" key="1">
    <citation type="submission" date="2022-08" db="EMBL/GenBank/DDBJ databases">
        <title>Draft genome sequence of Lysinibacillus sp. strain KH24.</title>
        <authorList>
            <person name="Kanbe H."/>
            <person name="Itoh H."/>
        </authorList>
    </citation>
    <scope>NUCLEOTIDE SEQUENCE</scope>
    <source>
        <strain evidence="1">KH24</strain>
    </source>
</reference>
<gene>
    <name evidence="1" type="ORF">LYSBPC_26420</name>
</gene>
<dbReference type="RefSeq" id="WP_264989316.1">
    <property type="nucleotide sequence ID" value="NZ_BRZA01000003.1"/>
</dbReference>
<proteinExistence type="predicted"/>
<evidence type="ECO:0000313" key="2">
    <source>
        <dbReference type="Proteomes" id="UP001065593"/>
    </source>
</evidence>
<dbReference type="Proteomes" id="UP001065593">
    <property type="component" value="Unassembled WGS sequence"/>
</dbReference>
<sequence>MEVKVRQLKEQIQFYTQEMKRLIEMLQMPEHIQLISYFTTSFNISYIAEQESLCLGSYHIQNIGNRPIMNPHFCLKLPPNSPFTFSGRYVYQHFAPNLKGQSSWERTNDAANNEEYWLKPIGKPILAVGETLTFSQFQIKWLHDLPYSGSITGVTYCDELPEGVAVLNPINLNGVKEESHA</sequence>
<organism evidence="1 2">
    <name type="scientific">Lysinibacillus piscis</name>
    <dbReference type="NCBI Taxonomy" id="2518931"/>
    <lineage>
        <taxon>Bacteria</taxon>
        <taxon>Bacillati</taxon>
        <taxon>Bacillota</taxon>
        <taxon>Bacilli</taxon>
        <taxon>Bacillales</taxon>
        <taxon>Bacillaceae</taxon>
        <taxon>Lysinibacillus</taxon>
    </lineage>
</organism>
<dbReference type="EMBL" id="BRZA01000003">
    <property type="protein sequence ID" value="GLC89515.1"/>
    <property type="molecule type" value="Genomic_DNA"/>
</dbReference>